<feature type="compositionally biased region" description="Basic residues" evidence="1">
    <location>
        <begin position="398"/>
        <end position="412"/>
    </location>
</feature>
<feature type="compositionally biased region" description="Low complexity" evidence="1">
    <location>
        <begin position="1160"/>
        <end position="1170"/>
    </location>
</feature>
<organism evidence="2 3">
    <name type="scientific">Elysia chlorotica</name>
    <name type="common">Eastern emerald elysia</name>
    <name type="synonym">Sea slug</name>
    <dbReference type="NCBI Taxonomy" id="188477"/>
    <lineage>
        <taxon>Eukaryota</taxon>
        <taxon>Metazoa</taxon>
        <taxon>Spiralia</taxon>
        <taxon>Lophotrochozoa</taxon>
        <taxon>Mollusca</taxon>
        <taxon>Gastropoda</taxon>
        <taxon>Heterobranchia</taxon>
        <taxon>Euthyneura</taxon>
        <taxon>Panpulmonata</taxon>
        <taxon>Sacoglossa</taxon>
        <taxon>Placobranchoidea</taxon>
        <taxon>Plakobranchidae</taxon>
        <taxon>Elysia</taxon>
    </lineage>
</organism>
<feature type="compositionally biased region" description="Polar residues" evidence="1">
    <location>
        <begin position="215"/>
        <end position="226"/>
    </location>
</feature>
<feature type="region of interest" description="Disordered" evidence="1">
    <location>
        <begin position="921"/>
        <end position="955"/>
    </location>
</feature>
<feature type="region of interest" description="Disordered" evidence="1">
    <location>
        <begin position="194"/>
        <end position="226"/>
    </location>
</feature>
<feature type="compositionally biased region" description="Basic and acidic residues" evidence="1">
    <location>
        <begin position="1515"/>
        <end position="1524"/>
    </location>
</feature>
<feature type="region of interest" description="Disordered" evidence="1">
    <location>
        <begin position="1494"/>
        <end position="1579"/>
    </location>
</feature>
<feature type="region of interest" description="Disordered" evidence="1">
    <location>
        <begin position="1253"/>
        <end position="1482"/>
    </location>
</feature>
<name>A0A433T059_ELYCH</name>
<feature type="compositionally biased region" description="Basic residues" evidence="1">
    <location>
        <begin position="1106"/>
        <end position="1118"/>
    </location>
</feature>
<feature type="compositionally biased region" description="Basic residues" evidence="1">
    <location>
        <begin position="1025"/>
        <end position="1037"/>
    </location>
</feature>
<feature type="compositionally biased region" description="Polar residues" evidence="1">
    <location>
        <begin position="242"/>
        <end position="256"/>
    </location>
</feature>
<feature type="region of interest" description="Disordered" evidence="1">
    <location>
        <begin position="238"/>
        <end position="264"/>
    </location>
</feature>
<reference evidence="2 3" key="1">
    <citation type="submission" date="2019-01" db="EMBL/GenBank/DDBJ databases">
        <title>A draft genome assembly of the solar-powered sea slug Elysia chlorotica.</title>
        <authorList>
            <person name="Cai H."/>
            <person name="Li Q."/>
            <person name="Fang X."/>
            <person name="Li J."/>
            <person name="Curtis N.E."/>
            <person name="Altenburger A."/>
            <person name="Shibata T."/>
            <person name="Feng M."/>
            <person name="Maeda T."/>
            <person name="Schwartz J.A."/>
            <person name="Shigenobu S."/>
            <person name="Lundholm N."/>
            <person name="Nishiyama T."/>
            <person name="Yang H."/>
            <person name="Hasebe M."/>
            <person name="Li S."/>
            <person name="Pierce S.K."/>
            <person name="Wang J."/>
        </authorList>
    </citation>
    <scope>NUCLEOTIDE SEQUENCE [LARGE SCALE GENOMIC DNA]</scope>
    <source>
        <strain evidence="2">EC2010</strain>
        <tissue evidence="2">Whole organism of an adult</tissue>
    </source>
</reference>
<feature type="region of interest" description="Disordered" evidence="1">
    <location>
        <begin position="470"/>
        <end position="537"/>
    </location>
</feature>
<feature type="compositionally biased region" description="Polar residues" evidence="1">
    <location>
        <begin position="1004"/>
        <end position="1021"/>
    </location>
</feature>
<proteinExistence type="predicted"/>
<dbReference type="Proteomes" id="UP000271974">
    <property type="component" value="Unassembled WGS sequence"/>
</dbReference>
<feature type="compositionally biased region" description="Polar residues" evidence="1">
    <location>
        <begin position="1198"/>
        <end position="1214"/>
    </location>
</feature>
<feature type="compositionally biased region" description="Polar residues" evidence="1">
    <location>
        <begin position="766"/>
        <end position="777"/>
    </location>
</feature>
<evidence type="ECO:0000256" key="1">
    <source>
        <dbReference type="SAM" id="MobiDB-lite"/>
    </source>
</evidence>
<feature type="compositionally biased region" description="Basic and acidic residues" evidence="1">
    <location>
        <begin position="1550"/>
        <end position="1564"/>
    </location>
</feature>
<gene>
    <name evidence="2" type="ORF">EGW08_017311</name>
</gene>
<feature type="region of interest" description="Disordered" evidence="1">
    <location>
        <begin position="389"/>
        <end position="412"/>
    </location>
</feature>
<feature type="compositionally biased region" description="Basic and acidic residues" evidence="1">
    <location>
        <begin position="747"/>
        <end position="764"/>
    </location>
</feature>
<dbReference type="EMBL" id="RQTK01000785">
    <property type="protein sequence ID" value="RUS74931.1"/>
    <property type="molecule type" value="Genomic_DNA"/>
</dbReference>
<feature type="compositionally biased region" description="Basic and acidic residues" evidence="1">
    <location>
        <begin position="1435"/>
        <end position="1445"/>
    </location>
</feature>
<feature type="region of interest" description="Disordered" evidence="1">
    <location>
        <begin position="737"/>
        <end position="803"/>
    </location>
</feature>
<feature type="compositionally biased region" description="Basic residues" evidence="1">
    <location>
        <begin position="1273"/>
        <end position="1288"/>
    </location>
</feature>
<feature type="compositionally biased region" description="Basic and acidic residues" evidence="1">
    <location>
        <begin position="496"/>
        <end position="515"/>
    </location>
</feature>
<feature type="compositionally biased region" description="Basic residues" evidence="1">
    <location>
        <begin position="1424"/>
        <end position="1434"/>
    </location>
</feature>
<feature type="compositionally biased region" description="Basic residues" evidence="1">
    <location>
        <begin position="1342"/>
        <end position="1353"/>
    </location>
</feature>
<evidence type="ECO:0000313" key="3">
    <source>
        <dbReference type="Proteomes" id="UP000271974"/>
    </source>
</evidence>
<keyword evidence="3" id="KW-1185">Reference proteome</keyword>
<feature type="compositionally biased region" description="Polar residues" evidence="1">
    <location>
        <begin position="683"/>
        <end position="694"/>
    </location>
</feature>
<feature type="compositionally biased region" description="Polar residues" evidence="1">
    <location>
        <begin position="1452"/>
        <end position="1476"/>
    </location>
</feature>
<feature type="compositionally biased region" description="Polar residues" evidence="1">
    <location>
        <begin position="1119"/>
        <end position="1134"/>
    </location>
</feature>
<feature type="region of interest" description="Disordered" evidence="1">
    <location>
        <begin position="655"/>
        <end position="694"/>
    </location>
</feature>
<evidence type="ECO:0000313" key="2">
    <source>
        <dbReference type="EMBL" id="RUS74931.1"/>
    </source>
</evidence>
<feature type="compositionally biased region" description="Basic residues" evidence="1">
    <location>
        <begin position="1374"/>
        <end position="1388"/>
    </location>
</feature>
<feature type="compositionally biased region" description="Acidic residues" evidence="1">
    <location>
        <begin position="470"/>
        <end position="482"/>
    </location>
</feature>
<feature type="region of interest" description="Disordered" evidence="1">
    <location>
        <begin position="589"/>
        <end position="611"/>
    </location>
</feature>
<feature type="compositionally biased region" description="Low complexity" evidence="1">
    <location>
        <begin position="1317"/>
        <end position="1330"/>
    </location>
</feature>
<dbReference type="OrthoDB" id="10643773at2759"/>
<accession>A0A433T059</accession>
<comment type="caution">
    <text evidence="2">The sequence shown here is derived from an EMBL/GenBank/DDBJ whole genome shotgun (WGS) entry which is preliminary data.</text>
</comment>
<sequence>MPVFGLPSALESSLNTLIDLRPPTSWRVSGHGRQEVTVVVRWTLHVISPSSEKTLQYEEADKTPPTARVARPISVRPASLDQESCPLFARQRATVDLGSKGETKLPSLLRQARQHLQFLDRGDSQSSGCFSQNNPANFQDNLWVDPDLDDCLPAAKKQRRRNNNIPYHIYRNSSFGSSCSTNNPNRRLSAVEGRAALSGSNRNGREDNGKHKSAFRSTFSVSDSPNCLVSSASSVRVESVDNNDSQNFRLNNSSSIENERDDIPPHKISMVPVARFSSSKSIQNKHLSGFQHIEADKIASFSDGITHPFYYPTPKPTYANSCSDVKTRDDRKKDIIIHRSFSHSPILRDNLRQKKMKTITSGNDAHDANISPESVLDVDGLNITYQDGTNSGDVYNNHQRKNTHTGPKKVHTQMKTVQHIVLPGISIRQRPHDAEGSHDTENKLRNGIRAYLAKCGSSDSSQVELCDLVDNNDDDDEEDNYDFTENRGIRTPAGHRSSEVERQHEDREKKLDERSGLFIPVSNANEDFNDSSPQHSSQIEARAFCQSGRNHQHNSFQKEYISNLEKQLNRRLSRHASIDLGDCQLDISPEEDLPSVDTNAASKDMGLSSDPTSQSIEMEIGNDVICSTSSPSVIGGQECQEKVNKDNQRRVNLAGSGQIEDTFDNKTLGAQDSSLEDYGGKRTPSSDCCHNTPESSLRETINVITADVVDGVENGHTAVCTSESTCCQDELIYDSDQAPGEDEETSEEKNLDYSDSRGSEDHKSGVKQTTGTKINNDTNHESTGADEEETIKEQRKVEDSDQEVCNTNDDVCAPEVMIGRVKEKQYEETEVCVEVKKIHEEEKEEELQAKGGIGVQHSTLACNQNHGSESPAKAIGDSSEKGLDCPLEVQCVVEVCSEKDDINESDNTSESHYLIDLSPQKEDIGDSVNSSEEHQAGEGQVIDKMNRNSPVTRGETRKCELRIEENQNRRWNINKDKIIADCGSDETGVSNGHSYCLEKRQVSDDGTSYLQSDTLKTNNNETVKKSPHRHKKRRRGHSSSTHHSPRSPSPFYSPKQTLTCPEKEIAHRSPCASPATPPIHSTRRKAKGDGKVTSLTDSQSKSSSRSSRKKAKAMKKSQRFSAQNSPNLSGNPSLHKQEKSYLHSHQLSPSKPNPEDGRLSRSPSIYSSPRSPHEISSTCAFERVQCSPGKVVGEQISREPSPSVGNIRLTNNTLDSRHPAKTNSKTRRTQEKDGHIDYSPQVTLVRIEQSMHAIVPKKRYRQESHDSDCPASRHYRKKDKNKKRSSKSLRHEPLQTSPQHGSVESEEIRPADPVVHSPKSSRSTSLSPQPVTDNVDADSSKHSHPIKTHRLRQRRDSLRSEEGDIEENSNKMSPPHKIKKHRFRHRSGSPRSEEDDAEVKYKKLRLRHQCGSLQSDEDDTKETSRKHSHSQKTLRLRERDDSLRTEEDDTDWNSTCDSSRYQRNNSPDNATRTTYNDRPGSEFVDSFIRSSSFQNTSTALNFEDRVGSTSGGKTPESDKKDTFDKSSVASSPPCQEIEPAESPLGFACESFEHLPEGNDVKLDDSSSDEASIRPPTPLT</sequence>
<protein>
    <submittedName>
        <fullName evidence="2">Uncharacterized protein</fullName>
    </submittedName>
</protein>
<feature type="region of interest" description="Disordered" evidence="1">
    <location>
        <begin position="1004"/>
        <end position="1241"/>
    </location>
</feature>
<feature type="compositionally biased region" description="Polar residues" evidence="1">
    <location>
        <begin position="522"/>
        <end position="537"/>
    </location>
</feature>